<evidence type="ECO:0000313" key="2">
    <source>
        <dbReference type="EMBL" id="MVN88698.1"/>
    </source>
</evidence>
<feature type="domain" description="N-acetyltransferase" evidence="1">
    <location>
        <begin position="106"/>
        <end position="242"/>
    </location>
</feature>
<dbReference type="Proteomes" id="UP000483286">
    <property type="component" value="Unassembled WGS sequence"/>
</dbReference>
<dbReference type="InterPro" id="IPR000182">
    <property type="entry name" value="GNAT_dom"/>
</dbReference>
<accession>A0A7C9LN50</accession>
<reference evidence="2 3" key="1">
    <citation type="submission" date="2019-12" db="EMBL/GenBank/DDBJ databases">
        <title>Deinococcus sp. HMF7620 Genome sequencing and assembly.</title>
        <authorList>
            <person name="Kang H."/>
            <person name="Kim H."/>
            <person name="Joh K."/>
        </authorList>
    </citation>
    <scope>NUCLEOTIDE SEQUENCE [LARGE SCALE GENOMIC DNA]</scope>
    <source>
        <strain evidence="2 3">HMF7620</strain>
    </source>
</reference>
<name>A0A7C9LN50_9DEIO</name>
<dbReference type="EMBL" id="WQLB01000032">
    <property type="protein sequence ID" value="MVN88698.1"/>
    <property type="molecule type" value="Genomic_DNA"/>
</dbReference>
<keyword evidence="3" id="KW-1185">Reference proteome</keyword>
<dbReference type="InterPro" id="IPR016181">
    <property type="entry name" value="Acyl_CoA_acyltransferase"/>
</dbReference>
<dbReference type="Pfam" id="PF00583">
    <property type="entry name" value="Acetyltransf_1"/>
    <property type="match status" value="1"/>
</dbReference>
<dbReference type="CDD" id="cd04301">
    <property type="entry name" value="NAT_SF"/>
    <property type="match status" value="1"/>
</dbReference>
<dbReference type="AlphaFoldDB" id="A0A7C9LN50"/>
<organism evidence="2 3">
    <name type="scientific">Deinococcus arboris</name>
    <dbReference type="NCBI Taxonomy" id="2682977"/>
    <lineage>
        <taxon>Bacteria</taxon>
        <taxon>Thermotogati</taxon>
        <taxon>Deinococcota</taxon>
        <taxon>Deinococci</taxon>
        <taxon>Deinococcales</taxon>
        <taxon>Deinococcaceae</taxon>
        <taxon>Deinococcus</taxon>
    </lineage>
</organism>
<dbReference type="GO" id="GO:0016747">
    <property type="term" value="F:acyltransferase activity, transferring groups other than amino-acyl groups"/>
    <property type="evidence" value="ECO:0007669"/>
    <property type="project" value="InterPro"/>
</dbReference>
<comment type="caution">
    <text evidence="2">The sequence shown here is derived from an EMBL/GenBank/DDBJ whole genome shotgun (WGS) entry which is preliminary data.</text>
</comment>
<sequence>MTPDPRIALLLEDTFLPAYLHLLGNERSRLTVAAGWALLSSGGAPGLRQHEAFVYGAAPALVLDQLVGLAPPLWVSGFGWTTDQTSALREQGFGAPTHEFLMQVPVTAQAFGTPPAYPVKQVRTEAEALEVNQALGRDFAPVGHLQDPTRIYVWLQVEGRPAAYGRAVIWGEDVVLDNVVTRPEFRRQGLGRAVVQALIGAAASQGIRRCVLLSSEMGRPLYTALGFETVAGLEVLAWEGAT</sequence>
<dbReference type="RefSeq" id="WP_157460752.1">
    <property type="nucleotide sequence ID" value="NZ_WQLB01000032.1"/>
</dbReference>
<evidence type="ECO:0000313" key="3">
    <source>
        <dbReference type="Proteomes" id="UP000483286"/>
    </source>
</evidence>
<keyword evidence="2" id="KW-0808">Transferase</keyword>
<dbReference type="SUPFAM" id="SSF55729">
    <property type="entry name" value="Acyl-CoA N-acyltransferases (Nat)"/>
    <property type="match status" value="1"/>
</dbReference>
<evidence type="ECO:0000259" key="1">
    <source>
        <dbReference type="PROSITE" id="PS51186"/>
    </source>
</evidence>
<proteinExistence type="predicted"/>
<dbReference type="PROSITE" id="PS51186">
    <property type="entry name" value="GNAT"/>
    <property type="match status" value="1"/>
</dbReference>
<gene>
    <name evidence="2" type="ORF">GO986_18330</name>
</gene>
<dbReference type="Gene3D" id="3.40.630.30">
    <property type="match status" value="1"/>
</dbReference>
<protein>
    <submittedName>
        <fullName evidence="2">GNAT family N-acetyltransferase</fullName>
    </submittedName>
</protein>